<organism evidence="2 3">
    <name type="scientific">Paenibacillus lutrae</name>
    <dbReference type="NCBI Taxonomy" id="2078573"/>
    <lineage>
        <taxon>Bacteria</taxon>
        <taxon>Bacillati</taxon>
        <taxon>Bacillota</taxon>
        <taxon>Bacilli</taxon>
        <taxon>Bacillales</taxon>
        <taxon>Paenibacillaceae</taxon>
        <taxon>Paenibacillus</taxon>
    </lineage>
</organism>
<dbReference type="NCBIfam" id="TIGR04370">
    <property type="entry name" value="glyco_rpt_poly"/>
    <property type="match status" value="1"/>
</dbReference>
<evidence type="ECO:0000256" key="1">
    <source>
        <dbReference type="SAM" id="Phobius"/>
    </source>
</evidence>
<keyword evidence="1" id="KW-0472">Membrane</keyword>
<keyword evidence="1" id="KW-0812">Transmembrane</keyword>
<keyword evidence="3" id="KW-1185">Reference proteome</keyword>
<proteinExistence type="predicted"/>
<feature type="transmembrane region" description="Helical" evidence="1">
    <location>
        <begin position="140"/>
        <end position="158"/>
    </location>
</feature>
<reference evidence="2 3" key="1">
    <citation type="journal article" date="2019" name="Microorganisms">
        <title>Paenibacillus lutrae sp. nov., A Chitinolytic Species Isolated from A River Otter in Castril Natural Park, Granada, Spain.</title>
        <authorList>
            <person name="Rodriguez M."/>
            <person name="Reina J.C."/>
            <person name="Bejar V."/>
            <person name="Llamas I."/>
        </authorList>
    </citation>
    <scope>NUCLEOTIDE SEQUENCE [LARGE SCALE GENOMIC DNA]</scope>
    <source>
        <strain evidence="2 3">N10</strain>
    </source>
</reference>
<dbReference type="OrthoDB" id="2506507at2"/>
<feature type="transmembrane region" description="Helical" evidence="1">
    <location>
        <begin position="379"/>
        <end position="396"/>
    </location>
</feature>
<comment type="caution">
    <text evidence="2">The sequence shown here is derived from an EMBL/GenBank/DDBJ whole genome shotgun (WGS) entry which is preliminary data.</text>
</comment>
<name>A0A7X3FFL3_9BACL</name>
<dbReference type="InterPro" id="IPR029468">
    <property type="entry name" value="O-ag_pol_Wzy"/>
</dbReference>
<dbReference type="Pfam" id="PF14296">
    <property type="entry name" value="O-ag_pol_Wzy"/>
    <property type="match status" value="1"/>
</dbReference>
<evidence type="ECO:0000313" key="2">
    <source>
        <dbReference type="EMBL" id="MVO98682.1"/>
    </source>
</evidence>
<dbReference type="AlphaFoldDB" id="A0A7X3FFL3"/>
<dbReference type="EMBL" id="RHLK01000002">
    <property type="protein sequence ID" value="MVO98682.1"/>
    <property type="molecule type" value="Genomic_DNA"/>
</dbReference>
<keyword evidence="1" id="KW-1133">Transmembrane helix</keyword>
<feature type="transmembrane region" description="Helical" evidence="1">
    <location>
        <begin position="426"/>
        <end position="444"/>
    </location>
</feature>
<sequence length="459" mass="51562">MRILKNVILFSFVLLILQIVTWKVSEYVLTIGFMCVIFLAINSIFLIIYMTKRKPVSIYSDLVVLFMIFFTLYGVAYPLDYTLGLLNDYSYEQVYKSMVVYVLASISLIIGISLSQAFLKNSVPKNKRVVKSLPYNSLSFAGITILSLGLVAMLYDLYRLGGFNVLGVANRMDYFYAQRNLGGSTLPFKELIGAGFLTLAVSVNNVKQVRYLLIGLMLVCSFLFFGMGSRAYIIIVALPVLSILIHRKLITINAKKSILIMLLYLIMLSPIFTNVRDSIITQSDLFNLPKEDWAFSSGETGASFQISTKIISNDSWNGADASYITAMMYMLPSNMYMAITGHSKPMNLSEWYVSQYLPYTYKSGGGVGFSPIAQAWMNGKYAGIILVYMLIGYLISRFNNKGLLKYILIGLVLSFQRSSFQSFFSSFLIMSLTLGGIIVISVILSKRKASYPYEVNLIK</sequence>
<gene>
    <name evidence="2" type="ORF">EDM21_03970</name>
</gene>
<feature type="transmembrane region" description="Helical" evidence="1">
    <location>
        <begin position="403"/>
        <end position="420"/>
    </location>
</feature>
<dbReference type="RefSeq" id="WP_157333101.1">
    <property type="nucleotide sequence ID" value="NZ_RHLK01000002.1"/>
</dbReference>
<protein>
    <submittedName>
        <fullName evidence="2">O-antigen polysaccharide polymerase Wzy</fullName>
    </submittedName>
</protein>
<feature type="transmembrane region" description="Helical" evidence="1">
    <location>
        <begin position="62"/>
        <end position="79"/>
    </location>
</feature>
<feature type="transmembrane region" description="Helical" evidence="1">
    <location>
        <begin position="31"/>
        <end position="50"/>
    </location>
</feature>
<feature type="transmembrane region" description="Helical" evidence="1">
    <location>
        <begin position="212"/>
        <end position="245"/>
    </location>
</feature>
<feature type="transmembrane region" description="Helical" evidence="1">
    <location>
        <begin position="99"/>
        <end position="119"/>
    </location>
</feature>
<accession>A0A7X3FFL3</accession>
<dbReference type="Proteomes" id="UP000490800">
    <property type="component" value="Unassembled WGS sequence"/>
</dbReference>
<evidence type="ECO:0000313" key="3">
    <source>
        <dbReference type="Proteomes" id="UP000490800"/>
    </source>
</evidence>
<feature type="transmembrane region" description="Helical" evidence="1">
    <location>
        <begin position="257"/>
        <end position="275"/>
    </location>
</feature>